<keyword evidence="2" id="KW-1185">Reference proteome</keyword>
<proteinExistence type="predicted"/>
<dbReference type="AlphaFoldDB" id="A0A2B4RD51"/>
<sequence length="249" mass="27837">MELDEHVNRASPHGQVVAGSTAAFTSNVSGQQLLDVQNSTLFAQLAADKKYPKGEQVKDWYDFYVQVLGKLGWVKQDFHFTKYKSQQASFKLSEVTLELLRALIGGNEELLSVVKATLDNLAKSQDGLILFSNNSTSSNNGRFQILPCTVTNDQISDVVIDIFSEALKVDRVEKGALKDTIKSIEKYKTALALFESSSIESNRGNFHILAFTVDKNEQISTSLLGCYFPSTEIKEDFFFTKREKQDITL</sequence>
<comment type="caution">
    <text evidence="1">The sequence shown here is derived from an EMBL/GenBank/DDBJ whole genome shotgun (WGS) entry which is preliminary data.</text>
</comment>
<dbReference type="OrthoDB" id="5983317at2759"/>
<evidence type="ECO:0000313" key="1">
    <source>
        <dbReference type="EMBL" id="PFX14172.1"/>
    </source>
</evidence>
<protein>
    <submittedName>
        <fullName evidence="1">Uncharacterized protein</fullName>
    </submittedName>
</protein>
<organism evidence="1 2">
    <name type="scientific">Stylophora pistillata</name>
    <name type="common">Smooth cauliflower coral</name>
    <dbReference type="NCBI Taxonomy" id="50429"/>
    <lineage>
        <taxon>Eukaryota</taxon>
        <taxon>Metazoa</taxon>
        <taxon>Cnidaria</taxon>
        <taxon>Anthozoa</taxon>
        <taxon>Hexacorallia</taxon>
        <taxon>Scleractinia</taxon>
        <taxon>Astrocoeniina</taxon>
        <taxon>Pocilloporidae</taxon>
        <taxon>Stylophora</taxon>
    </lineage>
</organism>
<name>A0A2B4RD51_STYPI</name>
<evidence type="ECO:0000313" key="2">
    <source>
        <dbReference type="Proteomes" id="UP000225706"/>
    </source>
</evidence>
<dbReference type="EMBL" id="LSMT01000826">
    <property type="protein sequence ID" value="PFX14172.1"/>
    <property type="molecule type" value="Genomic_DNA"/>
</dbReference>
<dbReference type="Proteomes" id="UP000225706">
    <property type="component" value="Unassembled WGS sequence"/>
</dbReference>
<reference evidence="2" key="1">
    <citation type="journal article" date="2017" name="bioRxiv">
        <title>Comparative analysis of the genomes of Stylophora pistillata and Acropora digitifera provides evidence for extensive differences between species of corals.</title>
        <authorList>
            <person name="Voolstra C.R."/>
            <person name="Li Y."/>
            <person name="Liew Y.J."/>
            <person name="Baumgarten S."/>
            <person name="Zoccola D."/>
            <person name="Flot J.-F."/>
            <person name="Tambutte S."/>
            <person name="Allemand D."/>
            <person name="Aranda M."/>
        </authorList>
    </citation>
    <scope>NUCLEOTIDE SEQUENCE [LARGE SCALE GENOMIC DNA]</scope>
</reference>
<accession>A0A2B4RD51</accession>
<gene>
    <name evidence="1" type="ORF">AWC38_SpisGene21696</name>
</gene>